<keyword evidence="1" id="KW-1133">Transmembrane helix</keyword>
<evidence type="ECO:0000313" key="2">
    <source>
        <dbReference type="EMBL" id="KFB74733.1"/>
    </source>
</evidence>
<sequence length="66" mass="7762">MHRRVLASDRLIAAFLFGCVLFNYPVLSLFDRHTLFLSIPLVYAYIFFAWVVVIAVMAWAVERHFK</sequence>
<dbReference type="Proteomes" id="UP000021315">
    <property type="component" value="Unassembled WGS sequence"/>
</dbReference>
<gene>
    <name evidence="2" type="ORF">AW06_004323</name>
    <name evidence="3" type="ORF">HWD57_16885</name>
</gene>
<accession>A0A7D5NF87</accession>
<evidence type="ECO:0000313" key="5">
    <source>
        <dbReference type="Proteomes" id="UP000509684"/>
    </source>
</evidence>
<dbReference type="STRING" id="1453999.AW06_004323"/>
<protein>
    <recommendedName>
        <fullName evidence="6">DUF3311 domain-containing protein</fullName>
    </recommendedName>
</protein>
<dbReference type="KEGG" id="acog:HWD57_16885"/>
<dbReference type="EMBL" id="CP058708">
    <property type="protein sequence ID" value="QLH51288.1"/>
    <property type="molecule type" value="Genomic_DNA"/>
</dbReference>
<accession>A0A080M0L6</accession>
<evidence type="ECO:0000256" key="1">
    <source>
        <dbReference type="SAM" id="Phobius"/>
    </source>
</evidence>
<evidence type="ECO:0008006" key="6">
    <source>
        <dbReference type="Google" id="ProtNLM"/>
    </source>
</evidence>
<feature type="transmembrane region" description="Helical" evidence="1">
    <location>
        <begin position="42"/>
        <end position="61"/>
    </location>
</feature>
<evidence type="ECO:0000313" key="4">
    <source>
        <dbReference type="Proteomes" id="UP000021315"/>
    </source>
</evidence>
<evidence type="ECO:0000313" key="3">
    <source>
        <dbReference type="EMBL" id="QLH51288.1"/>
    </source>
</evidence>
<reference evidence="3 5" key="2">
    <citation type="journal article" date="2019" name="Microbiome">
        <title>Annotated bacterial chromosomes from frame-shift-corrected long-read metagenomic data.</title>
        <authorList>
            <person name="Arumugam K."/>
            <person name="Bagci C."/>
            <person name="Bessarab I."/>
            <person name="Beier S."/>
            <person name="Buchfink B."/>
            <person name="Gorska A."/>
            <person name="Qiu G."/>
            <person name="Huson D.H."/>
            <person name="Williams R.B.H."/>
        </authorList>
    </citation>
    <scope>NUCLEOTIDE SEQUENCE [LARGE SCALE GENOMIC DNA]</scope>
    <source>
        <strain evidence="3">SSA1</strain>
    </source>
</reference>
<name>A0A080M0L6_9PROT</name>
<keyword evidence="1" id="KW-0472">Membrane</keyword>
<dbReference type="AlphaFoldDB" id="A0A080M0L6"/>
<reference evidence="3" key="3">
    <citation type="submission" date="2020-06" db="EMBL/GenBank/DDBJ databases">
        <authorList>
            <person name="Arumugam K."/>
            <person name="Besarab I."/>
            <person name="Haryono M."/>
            <person name="Bagci C."/>
            <person name="Beier S."/>
            <person name="Buchfink B."/>
            <person name="Gorska A."/>
            <person name="Qiu G."/>
            <person name="Huson D.H."/>
            <person name="Williams R.B."/>
        </authorList>
    </citation>
    <scope>NUCLEOTIDE SEQUENCE</scope>
    <source>
        <strain evidence="3">SSA1</strain>
    </source>
</reference>
<organism evidence="2 4">
    <name type="scientific">Candidatus Accumulibacter cognatus</name>
    <dbReference type="NCBI Taxonomy" id="2954383"/>
    <lineage>
        <taxon>Bacteria</taxon>
        <taxon>Pseudomonadati</taxon>
        <taxon>Pseudomonadota</taxon>
        <taxon>Betaproteobacteria</taxon>
        <taxon>Candidatus Accumulibacter</taxon>
    </lineage>
</organism>
<keyword evidence="1" id="KW-0812">Transmembrane</keyword>
<dbReference type="Proteomes" id="UP000509684">
    <property type="component" value="Chromosome"/>
</dbReference>
<dbReference type="EMBL" id="JDST02000137">
    <property type="protein sequence ID" value="KFB74733.1"/>
    <property type="molecule type" value="Genomic_DNA"/>
</dbReference>
<feature type="transmembrane region" description="Helical" evidence="1">
    <location>
        <begin position="12"/>
        <end position="30"/>
    </location>
</feature>
<reference evidence="2 4" key="1">
    <citation type="submission" date="2014-02" db="EMBL/GenBank/DDBJ databases">
        <title>Expanding our view of genomic diversity in Candidatus Accumulibacter clades.</title>
        <authorList>
            <person name="Skennerton C.T."/>
            <person name="Barr J.J."/>
            <person name="Slater F.R."/>
            <person name="Bond P.L."/>
            <person name="Tyson G.W."/>
        </authorList>
    </citation>
    <scope>NUCLEOTIDE SEQUENCE [LARGE SCALE GENOMIC DNA]</scope>
    <source>
        <strain evidence="4">SK-02</strain>
    </source>
</reference>
<keyword evidence="4" id="KW-1185">Reference proteome</keyword>
<proteinExistence type="predicted"/>
<dbReference type="RefSeq" id="WP_034953696.1">
    <property type="nucleotide sequence ID" value="NZ_JDST02000137.1"/>
</dbReference>